<reference evidence="1" key="1">
    <citation type="thesis" date="2020" institute="ProQuest LLC" country="789 East Eisenhower Parkway, Ann Arbor, MI, USA">
        <title>Comparative Genomics and Chromosome Evolution.</title>
        <authorList>
            <person name="Mudd A.B."/>
        </authorList>
    </citation>
    <scope>NUCLEOTIDE SEQUENCE</scope>
    <source>
        <strain evidence="1">1538</strain>
        <tissue evidence="1">Blood</tissue>
    </source>
</reference>
<gene>
    <name evidence="1" type="ORF">GDO54_003857</name>
</gene>
<organism evidence="1 2">
    <name type="scientific">Pyxicephalus adspersus</name>
    <name type="common">African bullfrog</name>
    <dbReference type="NCBI Taxonomy" id="30357"/>
    <lineage>
        <taxon>Eukaryota</taxon>
        <taxon>Metazoa</taxon>
        <taxon>Chordata</taxon>
        <taxon>Craniata</taxon>
        <taxon>Vertebrata</taxon>
        <taxon>Euteleostomi</taxon>
        <taxon>Amphibia</taxon>
        <taxon>Batrachia</taxon>
        <taxon>Anura</taxon>
        <taxon>Neobatrachia</taxon>
        <taxon>Ranoidea</taxon>
        <taxon>Pyxicephalidae</taxon>
        <taxon>Pyxicephalinae</taxon>
        <taxon>Pyxicephalus</taxon>
    </lineage>
</organism>
<dbReference type="AlphaFoldDB" id="A0AAV2ZQR7"/>
<evidence type="ECO:0000313" key="1">
    <source>
        <dbReference type="EMBL" id="DBA16468.1"/>
    </source>
</evidence>
<keyword evidence="2" id="KW-1185">Reference proteome</keyword>
<dbReference type="Proteomes" id="UP001181693">
    <property type="component" value="Unassembled WGS sequence"/>
</dbReference>
<sequence>MDSSKSNGGFVASRLIFSGHFTFYHLKKINFKQTRNPPTHPSHPLGPIVMFTIILRKSCYDFIVVPVLKALQCFCILLTGEQEKFVKAQNRHANKTMVGKWINSLGLFSPRGPVAATAAYLYIG</sequence>
<name>A0AAV2ZQR7_PYXAD</name>
<proteinExistence type="predicted"/>
<accession>A0AAV2ZQR7</accession>
<comment type="caution">
    <text evidence="1">The sequence shown here is derived from an EMBL/GenBank/DDBJ whole genome shotgun (WGS) entry which is preliminary data.</text>
</comment>
<dbReference type="EMBL" id="DYDO01000011">
    <property type="protein sequence ID" value="DBA16468.1"/>
    <property type="molecule type" value="Genomic_DNA"/>
</dbReference>
<evidence type="ECO:0000313" key="2">
    <source>
        <dbReference type="Proteomes" id="UP001181693"/>
    </source>
</evidence>
<protein>
    <submittedName>
        <fullName evidence="1">Uncharacterized protein</fullName>
    </submittedName>
</protein>